<dbReference type="AlphaFoldDB" id="W0FU78"/>
<dbReference type="SMART" id="SM00871">
    <property type="entry name" value="AraC_E_bind"/>
    <property type="match status" value="1"/>
</dbReference>
<dbReference type="Pfam" id="PF14526">
    <property type="entry name" value="Cass2"/>
    <property type="match status" value="1"/>
</dbReference>
<proteinExistence type="predicted"/>
<feature type="domain" description="AraC effector-binding" evidence="1">
    <location>
        <begin position="1"/>
        <end position="151"/>
    </location>
</feature>
<dbReference type="InterPro" id="IPR011256">
    <property type="entry name" value="Reg_factor_effector_dom_sf"/>
</dbReference>
<evidence type="ECO:0000259" key="1">
    <source>
        <dbReference type="SMART" id="SM00871"/>
    </source>
</evidence>
<organism evidence="2">
    <name type="scientific">uncultured bacterium Contig1763</name>
    <dbReference type="NCBI Taxonomy" id="1393507"/>
    <lineage>
        <taxon>Bacteria</taxon>
        <taxon>environmental samples</taxon>
    </lineage>
</organism>
<name>W0FU78_9BACT</name>
<protein>
    <submittedName>
        <fullName evidence="2">Bacterial transcription activator, effector binding domain</fullName>
    </submittedName>
</protein>
<sequence length="153" mass="17494">MKIEKVSKDSFAVIGKEGSTRDGDGFIQRLWQDANTHFDEIADLAKRDESGNLVGVWGTMTDFSRSFRPWDDFNRGFYLAGAECRDDAEAPEGWVKWVIPAYEFLVVEHENDQTFAEMLKYMNGNNLSLAGAVNDFTDPKTGKNYMYFPIRKL</sequence>
<evidence type="ECO:0000313" key="2">
    <source>
        <dbReference type="EMBL" id="AHF27169.1"/>
    </source>
</evidence>
<dbReference type="EMBL" id="KC247075">
    <property type="protein sequence ID" value="AHF27169.1"/>
    <property type="molecule type" value="Genomic_DNA"/>
</dbReference>
<reference evidence="2" key="1">
    <citation type="journal article" date="2013" name="PLoS ONE">
        <title>Metagenomic insights into the carbohydrate-active enzymes carried by the microorganisms adhering to solid digesta in the rumen of cows.</title>
        <authorList>
            <person name="Wang L."/>
            <person name="Hatem A."/>
            <person name="Catalyurek U.V."/>
            <person name="Morrison M."/>
            <person name="Yu Z."/>
        </authorList>
    </citation>
    <scope>NUCLEOTIDE SEQUENCE</scope>
</reference>
<dbReference type="InterPro" id="IPR029441">
    <property type="entry name" value="Cass2"/>
</dbReference>
<dbReference type="InterPro" id="IPR010499">
    <property type="entry name" value="AraC_E-bd"/>
</dbReference>
<dbReference type="Gene3D" id="3.20.80.10">
    <property type="entry name" value="Regulatory factor, effector binding domain"/>
    <property type="match status" value="1"/>
</dbReference>
<accession>W0FU78</accession>